<organism evidence="1 2">
    <name type="scientific">Zophobas morio</name>
    <dbReference type="NCBI Taxonomy" id="2755281"/>
    <lineage>
        <taxon>Eukaryota</taxon>
        <taxon>Metazoa</taxon>
        <taxon>Ecdysozoa</taxon>
        <taxon>Arthropoda</taxon>
        <taxon>Hexapoda</taxon>
        <taxon>Insecta</taxon>
        <taxon>Pterygota</taxon>
        <taxon>Neoptera</taxon>
        <taxon>Endopterygota</taxon>
        <taxon>Coleoptera</taxon>
        <taxon>Polyphaga</taxon>
        <taxon>Cucujiformia</taxon>
        <taxon>Tenebrionidae</taxon>
        <taxon>Zophobas</taxon>
    </lineage>
</organism>
<keyword evidence="2" id="KW-1185">Reference proteome</keyword>
<evidence type="ECO:0000313" key="1">
    <source>
        <dbReference type="EMBL" id="KAJ3615909.1"/>
    </source>
</evidence>
<sequence>MAGCPVSIKNRTVVPSSTLSGVHARHCLSIATIYTPYNRYMSLPVYPYASVNPSLTSLVLRRQHLKFILTRLPPVIVMGSLNRRSNEQGGILVTKKVSSMLAPLTFTSNLGDLRLLWFCT</sequence>
<evidence type="ECO:0000313" key="2">
    <source>
        <dbReference type="Proteomes" id="UP001168821"/>
    </source>
</evidence>
<protein>
    <submittedName>
        <fullName evidence="1">Uncharacterized protein</fullName>
    </submittedName>
</protein>
<dbReference type="AlphaFoldDB" id="A0AA38HGG3"/>
<proteinExistence type="predicted"/>
<comment type="caution">
    <text evidence="1">The sequence shown here is derived from an EMBL/GenBank/DDBJ whole genome shotgun (WGS) entry which is preliminary data.</text>
</comment>
<name>A0AA38HGG3_9CUCU</name>
<gene>
    <name evidence="1" type="ORF">Zmor_012208</name>
</gene>
<accession>A0AA38HGG3</accession>
<dbReference type="EMBL" id="JALNTZ010003824">
    <property type="protein sequence ID" value="KAJ3615909.1"/>
    <property type="molecule type" value="Genomic_DNA"/>
</dbReference>
<dbReference type="Proteomes" id="UP001168821">
    <property type="component" value="Unassembled WGS sequence"/>
</dbReference>
<reference evidence="1" key="1">
    <citation type="journal article" date="2023" name="G3 (Bethesda)">
        <title>Whole genome assemblies of Zophobas morio and Tenebrio molitor.</title>
        <authorList>
            <person name="Kaur S."/>
            <person name="Stinson S.A."/>
            <person name="diCenzo G.C."/>
        </authorList>
    </citation>
    <scope>NUCLEOTIDE SEQUENCE</scope>
    <source>
        <strain evidence="1">QUZm001</strain>
    </source>
</reference>